<protein>
    <submittedName>
        <fullName evidence="1">Uncharacterized protein</fullName>
    </submittedName>
</protein>
<keyword evidence="2" id="KW-1185">Reference proteome</keyword>
<gene>
    <name evidence="1" type="ORF">SAMN05216544_2359</name>
</gene>
<accession>A0A1H0AA08</accession>
<dbReference type="EMBL" id="FNHZ01000011">
    <property type="protein sequence ID" value="SDN30101.1"/>
    <property type="molecule type" value="Genomic_DNA"/>
</dbReference>
<dbReference type="Proteomes" id="UP000187651">
    <property type="component" value="Unassembled WGS sequence"/>
</dbReference>
<sequence>MADDKNLIDLNELGDLFAQLDAIEDVEEELTPEEIASQRRYDEIIKKHKGDNKEIAENNK</sequence>
<reference evidence="2" key="1">
    <citation type="submission" date="2016-10" db="EMBL/GenBank/DDBJ databases">
        <authorList>
            <person name="Varghese N."/>
            <person name="Submissions S."/>
        </authorList>
    </citation>
    <scope>NUCLEOTIDE SEQUENCE [LARGE SCALE GENOMIC DNA]</scope>
    <source>
        <strain evidence="2">M83</strain>
    </source>
</reference>
<evidence type="ECO:0000313" key="2">
    <source>
        <dbReference type="Proteomes" id="UP000187651"/>
    </source>
</evidence>
<dbReference type="OrthoDB" id="9881067at2"/>
<proteinExistence type="predicted"/>
<name>A0A1H0AA08_9FIRM</name>
<dbReference type="AlphaFoldDB" id="A0A1H0AA08"/>
<dbReference type="RefSeq" id="WP_074522298.1">
    <property type="nucleotide sequence ID" value="NZ_FNHZ01000011.1"/>
</dbReference>
<evidence type="ECO:0000313" key="1">
    <source>
        <dbReference type="EMBL" id="SDN30101.1"/>
    </source>
</evidence>
<organism evidence="1 2">
    <name type="scientific">Lachnospira pectinoschiza</name>
    <dbReference type="NCBI Taxonomy" id="28052"/>
    <lineage>
        <taxon>Bacteria</taxon>
        <taxon>Bacillati</taxon>
        <taxon>Bacillota</taxon>
        <taxon>Clostridia</taxon>
        <taxon>Lachnospirales</taxon>
        <taxon>Lachnospiraceae</taxon>
        <taxon>Lachnospira</taxon>
    </lineage>
</organism>